<sequence>MNMPRPSCWADAPTIVNLSCGVSAKFAAIQGHPEIGAALIALAVVWDSLDGKVAAWTRHGGREFGKQLDSLGDLVSFGRVPACSFVGMNEPSWPAIAPLPCFVGCGMPRLARYNISTGKVSREYRSRSTAACRFRCCICFR</sequence>
<evidence type="ECO:0000313" key="1">
    <source>
        <dbReference type="EMBL" id="CAI8733362.1"/>
    </source>
</evidence>
<dbReference type="Pfam" id="PF01066">
    <property type="entry name" value="CDP-OH_P_transf"/>
    <property type="match status" value="1"/>
</dbReference>
<dbReference type="AlphaFoldDB" id="A0AA35UNE2"/>
<name>A0AA35UNE2_METCP</name>
<protein>
    <submittedName>
        <fullName evidence="1">CDP-diacylglycerol---serine O-phosphatidyltransferase</fullName>
        <ecNumber evidence="1">2.7.8.8</ecNumber>
    </submittedName>
</protein>
<dbReference type="GO" id="GO:0008654">
    <property type="term" value="P:phospholipid biosynthetic process"/>
    <property type="evidence" value="ECO:0007669"/>
    <property type="project" value="InterPro"/>
</dbReference>
<organism evidence="1 2">
    <name type="scientific">Methylococcus capsulatus</name>
    <dbReference type="NCBI Taxonomy" id="414"/>
    <lineage>
        <taxon>Bacteria</taxon>
        <taxon>Pseudomonadati</taxon>
        <taxon>Pseudomonadota</taxon>
        <taxon>Gammaproteobacteria</taxon>
        <taxon>Methylococcales</taxon>
        <taxon>Methylococcaceae</taxon>
        <taxon>Methylococcus</taxon>
    </lineage>
</organism>
<accession>A0AA35UNE2</accession>
<keyword evidence="1" id="KW-0808">Transferase</keyword>
<evidence type="ECO:0000313" key="2">
    <source>
        <dbReference type="Proteomes" id="UP001158598"/>
    </source>
</evidence>
<dbReference type="EMBL" id="OX458332">
    <property type="protein sequence ID" value="CAI8733362.1"/>
    <property type="molecule type" value="Genomic_DNA"/>
</dbReference>
<gene>
    <name evidence="1" type="ORF">MCNOR_0324</name>
</gene>
<dbReference type="EC" id="2.7.8.8" evidence="1"/>
<proteinExistence type="predicted"/>
<reference evidence="1" key="1">
    <citation type="submission" date="2023-03" db="EMBL/GenBank/DDBJ databases">
        <authorList>
            <person name="Pearce D."/>
        </authorList>
    </citation>
    <scope>NUCLEOTIDE SEQUENCE</scope>
    <source>
        <strain evidence="1">Mc</strain>
    </source>
</reference>
<dbReference type="Proteomes" id="UP001158598">
    <property type="component" value="Chromosome"/>
</dbReference>
<dbReference type="RefSeq" id="WP_218797509.1">
    <property type="nucleotide sequence ID" value="NZ_CP079096.1"/>
</dbReference>
<dbReference type="GO" id="GO:0003882">
    <property type="term" value="F:CDP-diacylglycerol-serine O-phosphatidyltransferase activity"/>
    <property type="evidence" value="ECO:0007669"/>
    <property type="project" value="UniProtKB-EC"/>
</dbReference>
<dbReference type="GO" id="GO:0016020">
    <property type="term" value="C:membrane"/>
    <property type="evidence" value="ECO:0007669"/>
    <property type="project" value="InterPro"/>
</dbReference>
<dbReference type="InterPro" id="IPR000462">
    <property type="entry name" value="CDP-OH_P_trans"/>
</dbReference>